<protein>
    <submittedName>
        <fullName evidence="7">Chromosome partitioning protein, ParB family</fullName>
    </submittedName>
</protein>
<dbReference type="RefSeq" id="WP_176215536.1">
    <property type="nucleotide sequence ID" value="NZ_CP155572.1"/>
</dbReference>
<dbReference type="InterPro" id="IPR050336">
    <property type="entry name" value="Chromosome_partition/occlusion"/>
</dbReference>
<keyword evidence="3" id="KW-0159">Chromosome partition</keyword>
<name>A0A1W2D3A7_9FIRM</name>
<dbReference type="PANTHER" id="PTHR33375:SF1">
    <property type="entry name" value="CHROMOSOME-PARTITIONING PROTEIN PARB-RELATED"/>
    <property type="match status" value="1"/>
</dbReference>
<dbReference type="GO" id="GO:0009295">
    <property type="term" value="C:nucleoid"/>
    <property type="evidence" value="ECO:0007669"/>
    <property type="project" value="UniProtKB-SubCell"/>
</dbReference>
<comment type="subcellular location">
    <subcellularLocation>
        <location evidence="1">Cytoplasm</location>
        <location evidence="1">Nucleoid</location>
    </subcellularLocation>
</comment>
<dbReference type="CDD" id="cd00093">
    <property type="entry name" value="HTH_XRE"/>
    <property type="match status" value="1"/>
</dbReference>
<evidence type="ECO:0000256" key="2">
    <source>
        <dbReference type="ARBA" id="ARBA00006295"/>
    </source>
</evidence>
<dbReference type="Pfam" id="PF02195">
    <property type="entry name" value="ParB_N"/>
    <property type="match status" value="1"/>
</dbReference>
<dbReference type="GO" id="GO:0005694">
    <property type="term" value="C:chromosome"/>
    <property type="evidence" value="ECO:0007669"/>
    <property type="project" value="TreeGrafter"/>
</dbReference>
<dbReference type="SUPFAM" id="SSF110849">
    <property type="entry name" value="ParB/Sulfiredoxin"/>
    <property type="match status" value="1"/>
</dbReference>
<sequence>MNKRGLGRGLDALFGSPNTGDANVHNEQPNEIAIKDIVPNQHQPRRDFDEEALAELAQSIKQHGIIQPVVVRKTLSGYELVAGERRWRASQLAGLKQIPAVVRDYTDAEMMEIALIENLQRRNLNMIEEAMAFRRLMEEFGLTQEEVAQRIGRSRSMIANIVRLLNLHPEVQDFVSRGTLTMGQARPLLALETVEMQLDAANQIIEEDLSARDAEELVRRLAARRPAKKAEPKPSVEPENGDDPNQFFMNEFEDRLKVILGTQVRIKPGKMKSKIEIEYYSPEDLERIMEMLSTRQEPVSSKFRGQLVV</sequence>
<dbReference type="PROSITE" id="PS50943">
    <property type="entry name" value="HTH_CROC1"/>
    <property type="match status" value="1"/>
</dbReference>
<dbReference type="GO" id="GO:0003677">
    <property type="term" value="F:DNA binding"/>
    <property type="evidence" value="ECO:0007669"/>
    <property type="project" value="UniProtKB-KW"/>
</dbReference>
<dbReference type="FunFam" id="1.10.10.2830:FF:000001">
    <property type="entry name" value="Chromosome partitioning protein ParB"/>
    <property type="match status" value="1"/>
</dbReference>
<dbReference type="InterPro" id="IPR004437">
    <property type="entry name" value="ParB/RepB/Spo0J"/>
</dbReference>
<evidence type="ECO:0000256" key="4">
    <source>
        <dbReference type="ARBA" id="ARBA00023125"/>
    </source>
</evidence>
<feature type="domain" description="HTH cro/C1-type" evidence="6">
    <location>
        <begin position="133"/>
        <end position="161"/>
    </location>
</feature>
<evidence type="ECO:0000256" key="1">
    <source>
        <dbReference type="ARBA" id="ARBA00004453"/>
    </source>
</evidence>
<dbReference type="Gene3D" id="1.10.10.2830">
    <property type="match status" value="1"/>
</dbReference>
<comment type="similarity">
    <text evidence="2">Belongs to the ParB family.</text>
</comment>
<dbReference type="GO" id="GO:0007059">
    <property type="term" value="P:chromosome segregation"/>
    <property type="evidence" value="ECO:0007669"/>
    <property type="project" value="UniProtKB-KW"/>
</dbReference>
<feature type="region of interest" description="Disordered" evidence="5">
    <location>
        <begin position="223"/>
        <end position="246"/>
    </location>
</feature>
<evidence type="ECO:0000259" key="6">
    <source>
        <dbReference type="PROSITE" id="PS50943"/>
    </source>
</evidence>
<dbReference type="CDD" id="cd16393">
    <property type="entry name" value="SPO0J_N"/>
    <property type="match status" value="1"/>
</dbReference>
<dbReference type="SMART" id="SM00470">
    <property type="entry name" value="ParB"/>
    <property type="match status" value="1"/>
</dbReference>
<dbReference type="NCBIfam" id="TIGR00180">
    <property type="entry name" value="parB_part"/>
    <property type="match status" value="1"/>
</dbReference>
<reference evidence="7 8" key="1">
    <citation type="submission" date="2017-04" db="EMBL/GenBank/DDBJ databases">
        <authorList>
            <person name="Afonso C.L."/>
            <person name="Miller P.J."/>
            <person name="Scott M.A."/>
            <person name="Spackman E."/>
            <person name="Goraichik I."/>
            <person name="Dimitrov K.M."/>
            <person name="Suarez D.L."/>
            <person name="Swayne D.E."/>
        </authorList>
    </citation>
    <scope>NUCLEOTIDE SEQUENCE [LARGE SCALE GENOMIC DNA]</scope>
    <source>
        <strain evidence="7 8">DSM 5090</strain>
    </source>
</reference>
<organism evidence="7 8">
    <name type="scientific">Sporomusa malonica</name>
    <dbReference type="NCBI Taxonomy" id="112901"/>
    <lineage>
        <taxon>Bacteria</taxon>
        <taxon>Bacillati</taxon>
        <taxon>Bacillota</taxon>
        <taxon>Negativicutes</taxon>
        <taxon>Selenomonadales</taxon>
        <taxon>Sporomusaceae</taxon>
        <taxon>Sporomusa</taxon>
    </lineage>
</organism>
<evidence type="ECO:0000256" key="5">
    <source>
        <dbReference type="SAM" id="MobiDB-lite"/>
    </source>
</evidence>
<dbReference type="Proteomes" id="UP000192738">
    <property type="component" value="Unassembled WGS sequence"/>
</dbReference>
<dbReference type="Pfam" id="PF17762">
    <property type="entry name" value="HTH_ParB"/>
    <property type="match status" value="1"/>
</dbReference>
<gene>
    <name evidence="7" type="ORF">SAMN04488500_11338</name>
</gene>
<keyword evidence="8" id="KW-1185">Reference proteome</keyword>
<accession>A0A1W2D3A7</accession>
<dbReference type="STRING" id="112901.SAMN04488500_11338"/>
<dbReference type="SUPFAM" id="SSF109709">
    <property type="entry name" value="KorB DNA-binding domain-like"/>
    <property type="match status" value="1"/>
</dbReference>
<dbReference type="GO" id="GO:0045881">
    <property type="term" value="P:positive regulation of sporulation resulting in formation of a cellular spore"/>
    <property type="evidence" value="ECO:0007669"/>
    <property type="project" value="TreeGrafter"/>
</dbReference>
<proteinExistence type="inferred from homology"/>
<dbReference type="Gene3D" id="3.90.1530.30">
    <property type="match status" value="1"/>
</dbReference>
<dbReference type="InterPro" id="IPR003115">
    <property type="entry name" value="ParB_N"/>
</dbReference>
<dbReference type="InterPro" id="IPR041468">
    <property type="entry name" value="HTH_ParB/Spo0J"/>
</dbReference>
<feature type="region of interest" description="Disordered" evidence="5">
    <location>
        <begin position="1"/>
        <end position="25"/>
    </location>
</feature>
<dbReference type="InterPro" id="IPR001387">
    <property type="entry name" value="Cro/C1-type_HTH"/>
</dbReference>
<evidence type="ECO:0000256" key="3">
    <source>
        <dbReference type="ARBA" id="ARBA00022829"/>
    </source>
</evidence>
<keyword evidence="4" id="KW-0238">DNA-binding</keyword>
<feature type="compositionally biased region" description="Polar residues" evidence="5">
    <location>
        <begin position="16"/>
        <end position="25"/>
    </location>
</feature>
<dbReference type="InterPro" id="IPR036086">
    <property type="entry name" value="ParB/Sulfiredoxin_sf"/>
</dbReference>
<dbReference type="FunFam" id="3.90.1530.30:FF:000001">
    <property type="entry name" value="Chromosome partitioning protein ParB"/>
    <property type="match status" value="1"/>
</dbReference>
<evidence type="ECO:0000313" key="7">
    <source>
        <dbReference type="EMBL" id="SMC91528.1"/>
    </source>
</evidence>
<dbReference type="EMBL" id="FWXI01000013">
    <property type="protein sequence ID" value="SMC91528.1"/>
    <property type="molecule type" value="Genomic_DNA"/>
</dbReference>
<evidence type="ECO:0000313" key="8">
    <source>
        <dbReference type="Proteomes" id="UP000192738"/>
    </source>
</evidence>
<dbReference type="PANTHER" id="PTHR33375">
    <property type="entry name" value="CHROMOSOME-PARTITIONING PROTEIN PARB-RELATED"/>
    <property type="match status" value="1"/>
</dbReference>
<dbReference type="AlphaFoldDB" id="A0A1W2D3A7"/>